<name>G6F0I7_9PROT</name>
<accession>G6F0I7</accession>
<comment type="caution">
    <text evidence="1">The sequence shown here is derived from an EMBL/GenBank/DDBJ whole genome shotgun (WGS) entry which is preliminary data.</text>
</comment>
<dbReference type="Gene3D" id="3.30.420.40">
    <property type="match status" value="1"/>
</dbReference>
<dbReference type="Proteomes" id="UP000005939">
    <property type="component" value="Unassembled WGS sequence"/>
</dbReference>
<protein>
    <submittedName>
        <fullName evidence="1">Xylulokinase</fullName>
    </submittedName>
</protein>
<reference evidence="1 2" key="1">
    <citation type="submission" date="2011-10" db="EMBL/GenBank/DDBJ databases">
        <title>Genome Sequence of Commensalibacter intestini A911, isolated from Drosophila gut.</title>
        <authorList>
            <person name="Lee W.-J."/>
            <person name="Kim E.-K."/>
        </authorList>
    </citation>
    <scope>NUCLEOTIDE SEQUENCE [LARGE SCALE GENOMIC DNA]</scope>
    <source>
        <strain evidence="1 2">A911</strain>
    </source>
</reference>
<dbReference type="GO" id="GO:0016301">
    <property type="term" value="F:kinase activity"/>
    <property type="evidence" value="ECO:0007669"/>
    <property type="project" value="UniProtKB-KW"/>
</dbReference>
<proteinExistence type="predicted"/>
<keyword evidence="1" id="KW-0418">Kinase</keyword>
<evidence type="ECO:0000313" key="2">
    <source>
        <dbReference type="Proteomes" id="UP000005939"/>
    </source>
</evidence>
<dbReference type="EMBL" id="AGFR01000007">
    <property type="protein sequence ID" value="EHD14059.1"/>
    <property type="molecule type" value="Genomic_DNA"/>
</dbReference>
<organism evidence="1 2">
    <name type="scientific">Commensalibacter intestini A911</name>
    <dbReference type="NCBI Taxonomy" id="1088868"/>
    <lineage>
        <taxon>Bacteria</taxon>
        <taxon>Pseudomonadati</taxon>
        <taxon>Pseudomonadota</taxon>
        <taxon>Alphaproteobacteria</taxon>
        <taxon>Acetobacterales</taxon>
        <taxon>Acetobacteraceae</taxon>
    </lineage>
</organism>
<keyword evidence="1" id="KW-0808">Transferase</keyword>
<dbReference type="STRING" id="1088868.CIN_14180"/>
<gene>
    <name evidence="1" type="ORF">CIN_14180</name>
</gene>
<dbReference type="PATRIC" id="fig|1088868.3.peg.1424"/>
<sequence>MKKDIVADVDSSTQSCKVILRHIETEEILALARAAHPPTTPPCSEQDPQAW</sequence>
<dbReference type="AlphaFoldDB" id="G6F0I7"/>
<evidence type="ECO:0000313" key="1">
    <source>
        <dbReference type="EMBL" id="EHD14059.1"/>
    </source>
</evidence>